<evidence type="ECO:0000313" key="2">
    <source>
        <dbReference type="EMBL" id="CEG12925.1"/>
    </source>
</evidence>
<reference evidence="2" key="1">
    <citation type="submission" date="2014-09" db="EMBL/GenBank/DDBJ databases">
        <authorList>
            <person name="Probst J Alexander"/>
        </authorList>
    </citation>
    <scope>NUCLEOTIDE SEQUENCE</scope>
</reference>
<dbReference type="Gene3D" id="1.10.10.10">
    <property type="entry name" value="Winged helix-like DNA-binding domain superfamily/Winged helix DNA-binding domain"/>
    <property type="match status" value="1"/>
</dbReference>
<accession>A0A098ED25</accession>
<dbReference type="EMBL" id="CCXY01000216">
    <property type="protein sequence ID" value="CEG12925.1"/>
    <property type="molecule type" value="Genomic_DNA"/>
</dbReference>
<dbReference type="PANTHER" id="PTHR30595:SF6">
    <property type="entry name" value="SCHLAFEN ALBA-2 DOMAIN-CONTAINING PROTEIN"/>
    <property type="match status" value="1"/>
</dbReference>
<sequence length="459" mass="52903">MASDLLLIESETLELKKSTSELKDGIISIVAILNKHQKGTLIFGIKPNGIAIGQDITEKTLRDISKSISDHIEPRIYPQIIKKEIQGKNCIEVEFHGQEIPYYAYGRAHIRVADEDKSMSAKELETMILKKNKSKLRWDDEISDITLKDINEEELRNYVSKANEAKRINFKFVDTESTLKKIGLLKDGKLLNAAEVLFCDNNKLEVQMAVFAGTDKTTFIDIKLINGTIFNLLKNSEIYLKEHINWGVKFGKLEREEVPEIPLDAMREALINSLCHRDYFAPESNKIAIFKDRVEIYNPGQFPEGYMPEYFIKHDEESILRNPLIAQVLYYSKDIEKWGSGLKRIYRECETNNVKVEFKPIKSGFKVVFYREKIRRKNTPELSGNYPETIPELSGNYPETTWKIIKLIKINSSITRKELSKEIGITESGIKYGLKKMQREGILKRIGPDKGGYWKILKL</sequence>
<dbReference type="InterPro" id="IPR038461">
    <property type="entry name" value="Schlafen_AlbA_2_dom_sf"/>
</dbReference>
<dbReference type="Pfam" id="PF13749">
    <property type="entry name" value="HATPase_c_4"/>
    <property type="match status" value="1"/>
</dbReference>
<dbReference type="Pfam" id="PF13412">
    <property type="entry name" value="HTH_24"/>
    <property type="match status" value="1"/>
</dbReference>
<dbReference type="InterPro" id="IPR036388">
    <property type="entry name" value="WH-like_DNA-bd_sf"/>
</dbReference>
<dbReference type="InterPro" id="IPR007421">
    <property type="entry name" value="Schlafen_AlbA_2_dom"/>
</dbReference>
<dbReference type="Gene3D" id="3.30.565.60">
    <property type="match status" value="1"/>
</dbReference>
<dbReference type="Pfam" id="PF04326">
    <property type="entry name" value="SLFN_AlbA_2"/>
    <property type="match status" value="1"/>
</dbReference>
<dbReference type="Gene3D" id="3.30.950.30">
    <property type="entry name" value="Schlafen, AAA domain"/>
    <property type="match status" value="1"/>
</dbReference>
<dbReference type="InterPro" id="IPR036390">
    <property type="entry name" value="WH_DNA-bd_sf"/>
</dbReference>
<evidence type="ECO:0000259" key="1">
    <source>
        <dbReference type="Pfam" id="PF04326"/>
    </source>
</evidence>
<protein>
    <submittedName>
        <fullName evidence="2">Putative transcriptional regulator</fullName>
    </submittedName>
</protein>
<gene>
    <name evidence="2" type="ORF">MSIBF_A2930004</name>
</gene>
<dbReference type="SUPFAM" id="SSF46785">
    <property type="entry name" value="Winged helix' DNA-binding domain"/>
    <property type="match status" value="1"/>
</dbReference>
<name>A0A098ED25_9ZZZZ</name>
<organism evidence="2">
    <name type="scientific">groundwater metagenome</name>
    <dbReference type="NCBI Taxonomy" id="717931"/>
    <lineage>
        <taxon>unclassified sequences</taxon>
        <taxon>metagenomes</taxon>
        <taxon>ecological metagenomes</taxon>
    </lineage>
</organism>
<proteinExistence type="predicted"/>
<feature type="domain" description="Schlafen AlbA-2" evidence="1">
    <location>
        <begin position="9"/>
        <end position="119"/>
    </location>
</feature>
<dbReference type="PANTHER" id="PTHR30595">
    <property type="entry name" value="GLPR-RELATED TRANSCRIPTIONAL REPRESSOR"/>
    <property type="match status" value="1"/>
</dbReference>
<dbReference type="AlphaFoldDB" id="A0A098ED25"/>
<dbReference type="InterPro" id="IPR038475">
    <property type="entry name" value="RecG_C_sf"/>
</dbReference>